<dbReference type="SUPFAM" id="SSF52540">
    <property type="entry name" value="P-loop containing nucleoside triphosphate hydrolases"/>
    <property type="match status" value="1"/>
</dbReference>
<dbReference type="InterPro" id="IPR044742">
    <property type="entry name" value="DEAD/DEAH_RhlB"/>
</dbReference>
<dbReference type="EMBL" id="JBHTJM010000006">
    <property type="protein sequence ID" value="MFD0963442.1"/>
    <property type="molecule type" value="Genomic_DNA"/>
</dbReference>
<dbReference type="Gene3D" id="3.40.50.300">
    <property type="entry name" value="P-loop containing nucleotide triphosphate hydrolases"/>
    <property type="match status" value="2"/>
</dbReference>
<dbReference type="InterPro" id="IPR014014">
    <property type="entry name" value="RNA_helicase_DEAD_Q_motif"/>
</dbReference>
<keyword evidence="1" id="KW-0547">Nucleotide-binding</keyword>
<evidence type="ECO:0000256" key="2">
    <source>
        <dbReference type="ARBA" id="ARBA00022801"/>
    </source>
</evidence>
<keyword evidence="12" id="KW-1185">Reference proteome</keyword>
<evidence type="ECO:0000259" key="8">
    <source>
        <dbReference type="PROSITE" id="PS51192"/>
    </source>
</evidence>
<dbReference type="PANTHER" id="PTHR47959:SF13">
    <property type="entry name" value="ATP-DEPENDENT RNA HELICASE RHLE"/>
    <property type="match status" value="1"/>
</dbReference>
<evidence type="ECO:0000256" key="6">
    <source>
        <dbReference type="PROSITE-ProRule" id="PRU00552"/>
    </source>
</evidence>
<evidence type="ECO:0000256" key="3">
    <source>
        <dbReference type="ARBA" id="ARBA00022806"/>
    </source>
</evidence>
<reference evidence="12" key="1">
    <citation type="journal article" date="2019" name="Int. J. Syst. Evol. Microbiol.">
        <title>The Global Catalogue of Microorganisms (GCM) 10K type strain sequencing project: providing services to taxonomists for standard genome sequencing and annotation.</title>
        <authorList>
            <consortium name="The Broad Institute Genomics Platform"/>
            <consortium name="The Broad Institute Genome Sequencing Center for Infectious Disease"/>
            <person name="Wu L."/>
            <person name="Ma J."/>
        </authorList>
    </citation>
    <scope>NUCLEOTIDE SEQUENCE [LARGE SCALE GENOMIC DNA]</scope>
    <source>
        <strain evidence="12">CCUG 62114</strain>
    </source>
</reference>
<feature type="domain" description="DEAD-box RNA helicase Q" evidence="10">
    <location>
        <begin position="2"/>
        <end position="30"/>
    </location>
</feature>
<evidence type="ECO:0000313" key="11">
    <source>
        <dbReference type="EMBL" id="MFD0963442.1"/>
    </source>
</evidence>
<dbReference type="InterPro" id="IPR014001">
    <property type="entry name" value="Helicase_ATP-bd"/>
</dbReference>
<dbReference type="SMART" id="SM00487">
    <property type="entry name" value="DEXDc"/>
    <property type="match status" value="1"/>
</dbReference>
<dbReference type="Pfam" id="PF00271">
    <property type="entry name" value="Helicase_C"/>
    <property type="match status" value="1"/>
</dbReference>
<dbReference type="CDD" id="cd00268">
    <property type="entry name" value="DEADc"/>
    <property type="match status" value="1"/>
</dbReference>
<dbReference type="Pfam" id="PF00270">
    <property type="entry name" value="DEAD"/>
    <property type="match status" value="1"/>
</dbReference>
<dbReference type="PROSITE" id="PS51194">
    <property type="entry name" value="HELICASE_CTER"/>
    <property type="match status" value="1"/>
</dbReference>
<dbReference type="RefSeq" id="WP_377714164.1">
    <property type="nucleotide sequence ID" value="NZ_JBHTJM010000006.1"/>
</dbReference>
<dbReference type="InterPro" id="IPR011545">
    <property type="entry name" value="DEAD/DEAH_box_helicase_dom"/>
</dbReference>
<evidence type="ECO:0000259" key="9">
    <source>
        <dbReference type="PROSITE" id="PS51194"/>
    </source>
</evidence>
<keyword evidence="4" id="KW-0067">ATP-binding</keyword>
<evidence type="ECO:0000256" key="7">
    <source>
        <dbReference type="SAM" id="MobiDB-lite"/>
    </source>
</evidence>
<dbReference type="InterPro" id="IPR027417">
    <property type="entry name" value="P-loop_NTPase"/>
</dbReference>
<evidence type="ECO:0000256" key="1">
    <source>
        <dbReference type="ARBA" id="ARBA00022741"/>
    </source>
</evidence>
<evidence type="ECO:0000313" key="12">
    <source>
        <dbReference type="Proteomes" id="UP001596997"/>
    </source>
</evidence>
<dbReference type="InterPro" id="IPR001650">
    <property type="entry name" value="Helicase_C-like"/>
</dbReference>
<protein>
    <submittedName>
        <fullName evidence="11">DEAD/DEAH box helicase</fullName>
        <ecNumber evidence="11">3.6.4.-</ecNumber>
    </submittedName>
</protein>
<dbReference type="PANTHER" id="PTHR47959">
    <property type="entry name" value="ATP-DEPENDENT RNA HELICASE RHLE-RELATED"/>
    <property type="match status" value="1"/>
</dbReference>
<dbReference type="InterPro" id="IPR050079">
    <property type="entry name" value="DEAD_box_RNA_helicase"/>
</dbReference>
<keyword evidence="2 11" id="KW-0378">Hydrolase</keyword>
<dbReference type="PROSITE" id="PS51195">
    <property type="entry name" value="Q_MOTIF"/>
    <property type="match status" value="1"/>
</dbReference>
<dbReference type="Proteomes" id="UP001596997">
    <property type="component" value="Unassembled WGS sequence"/>
</dbReference>
<comment type="caution">
    <text evidence="11">The sequence shown here is derived from an EMBL/GenBank/DDBJ whole genome shotgun (WGS) entry which is preliminary data.</text>
</comment>
<evidence type="ECO:0000256" key="4">
    <source>
        <dbReference type="ARBA" id="ARBA00022840"/>
    </source>
</evidence>
<feature type="domain" description="Helicase C-terminal" evidence="9">
    <location>
        <begin position="231"/>
        <end position="380"/>
    </location>
</feature>
<gene>
    <name evidence="11" type="ORF">ACFQ1O_05470</name>
</gene>
<dbReference type="SMART" id="SM00490">
    <property type="entry name" value="HELICc"/>
    <property type="match status" value="1"/>
</dbReference>
<name>A0ABW3I1F0_9FLAO</name>
<dbReference type="GO" id="GO:0004386">
    <property type="term" value="F:helicase activity"/>
    <property type="evidence" value="ECO:0007669"/>
    <property type="project" value="UniProtKB-KW"/>
</dbReference>
<dbReference type="EC" id="3.6.4.-" evidence="11"/>
<feature type="domain" description="Helicase ATP-binding" evidence="8">
    <location>
        <begin position="33"/>
        <end position="204"/>
    </location>
</feature>
<keyword evidence="3 11" id="KW-0347">Helicase</keyword>
<dbReference type="GO" id="GO:0016787">
    <property type="term" value="F:hydrolase activity"/>
    <property type="evidence" value="ECO:0007669"/>
    <property type="project" value="UniProtKB-KW"/>
</dbReference>
<feature type="compositionally biased region" description="Basic and acidic residues" evidence="7">
    <location>
        <begin position="384"/>
        <end position="402"/>
    </location>
</feature>
<proteinExistence type="inferred from homology"/>
<accession>A0ABW3I1F0</accession>
<dbReference type="PROSITE" id="PS51192">
    <property type="entry name" value="HELICASE_ATP_BIND_1"/>
    <property type="match status" value="1"/>
</dbReference>
<feature type="short sequence motif" description="Q motif" evidence="6">
    <location>
        <begin position="2"/>
        <end position="30"/>
    </location>
</feature>
<organism evidence="11 12">
    <name type="scientific">Pseudofulvibacter geojedonensis</name>
    <dbReference type="NCBI Taxonomy" id="1123758"/>
    <lineage>
        <taxon>Bacteria</taxon>
        <taxon>Pseudomonadati</taxon>
        <taxon>Bacteroidota</taxon>
        <taxon>Flavobacteriia</taxon>
        <taxon>Flavobacteriales</taxon>
        <taxon>Flavobacteriaceae</taxon>
        <taxon>Pseudofulvibacter</taxon>
    </lineage>
</organism>
<feature type="region of interest" description="Disordered" evidence="7">
    <location>
        <begin position="378"/>
        <end position="454"/>
    </location>
</feature>
<comment type="similarity">
    <text evidence="5">Belongs to the DEAD box helicase family.</text>
</comment>
<sequence length="454" mass="51990">MKTFQDLNLSNQLQYAIDDLGFENPTPIQAEAFSVVRSGKDVVGIAQTGTGKTFAYMMPVLRDLKFSKQVNPRVLVLVPTRELVLQVVDEIEKLAKYINVRVLGVYGGTNINTQKQAVAQGADIIVATPGRLYDLAVSRALQLKSIQKLIIDEVDVMLDLGFRFQLTNIFDVLPNRRQNIMFSATMTQEVDALIDDFFIAPEKISIAVSGTPLDNILQQSYSVKNFYTKANLLIHLLRDKDEFSKVLVFVSNKKSADRLFDVLSERYNSELCVIHSNKTQNYRVRSIRQFDEGENRILVATDVMARGLDLDEITHVINFDTPNYPENYMHRIGRTGRAEHEGKSLLFSTEAEQEAKDAIESLMDYKIPLMEFPEEVEISDQLTPEERPKIKEHYNPHKRETDEYVPGPAFHEKSEKNSKTNQGGSYRREIAKKYKKPKTRGDKNYNKRNKKKKR</sequence>
<evidence type="ECO:0000256" key="5">
    <source>
        <dbReference type="ARBA" id="ARBA00038437"/>
    </source>
</evidence>
<dbReference type="CDD" id="cd18787">
    <property type="entry name" value="SF2_C_DEAD"/>
    <property type="match status" value="1"/>
</dbReference>
<evidence type="ECO:0000259" key="10">
    <source>
        <dbReference type="PROSITE" id="PS51195"/>
    </source>
</evidence>